<evidence type="ECO:0000313" key="4">
    <source>
        <dbReference type="Proteomes" id="UP000184387"/>
    </source>
</evidence>
<keyword evidence="2" id="KW-0732">Signal</keyword>
<feature type="signal peptide" evidence="2">
    <location>
        <begin position="1"/>
        <end position="20"/>
    </location>
</feature>
<accession>A0A1M6IGT0</accession>
<keyword evidence="4" id="KW-1185">Reference proteome</keyword>
<dbReference type="CDD" id="cd13578">
    <property type="entry name" value="PBP2_Bug27"/>
    <property type="match status" value="1"/>
</dbReference>
<sequence>MPSRRALLAAPFLLPAIARAQGAWPSRPVRFIVAFPPGGGSDVLMRLLQPRIAEAIGQPVVIDNRPGAGTLIGTDAAAKAPADGYTFLNVANSFTINATLARNPPFDARKDFQAVSSIGFNPHVLVAFPGLPAKELPAIVAAAKDAPGRLSYASIGNGTSQHLGAESLKLAAGIDLQHVPYRGGAPALADVMAGTVALAFSNLPEALPLIREGRLRAVALSDSARSPVLPDVPTFEELGLPGVVSNTWFGVVARSEVPTPIVDRMHGAITTLLAEPDSIARLAQLGVEPRPMTRDAFQAMLTREFERNGRVVREAGITTD</sequence>
<dbReference type="InterPro" id="IPR042100">
    <property type="entry name" value="Bug_dom1"/>
</dbReference>
<evidence type="ECO:0000256" key="2">
    <source>
        <dbReference type="SAM" id="SignalP"/>
    </source>
</evidence>
<proteinExistence type="inferred from homology"/>
<reference evidence="3 4" key="1">
    <citation type="submission" date="2016-11" db="EMBL/GenBank/DDBJ databases">
        <authorList>
            <person name="Jaros S."/>
            <person name="Januszkiewicz K."/>
            <person name="Wedrychowicz H."/>
        </authorList>
    </citation>
    <scope>NUCLEOTIDE SEQUENCE [LARGE SCALE GENOMIC DNA]</scope>
    <source>
        <strain evidence="3 4">DSM 14916</strain>
    </source>
</reference>
<dbReference type="RefSeq" id="WP_073134858.1">
    <property type="nucleotide sequence ID" value="NZ_FQZF01000012.1"/>
</dbReference>
<dbReference type="OrthoDB" id="7256767at2"/>
<dbReference type="SUPFAM" id="SSF53850">
    <property type="entry name" value="Periplasmic binding protein-like II"/>
    <property type="match status" value="1"/>
</dbReference>
<dbReference type="AlphaFoldDB" id="A0A1M6IGT0"/>
<feature type="chain" id="PRO_5012206621" evidence="2">
    <location>
        <begin position="21"/>
        <end position="320"/>
    </location>
</feature>
<dbReference type="PANTHER" id="PTHR42928:SF5">
    <property type="entry name" value="BLR1237 PROTEIN"/>
    <property type="match status" value="1"/>
</dbReference>
<dbReference type="InterPro" id="IPR005064">
    <property type="entry name" value="BUG"/>
</dbReference>
<comment type="similarity">
    <text evidence="1">Belongs to the UPF0065 (bug) family.</text>
</comment>
<dbReference type="Pfam" id="PF03401">
    <property type="entry name" value="TctC"/>
    <property type="match status" value="1"/>
</dbReference>
<keyword evidence="3" id="KW-0675">Receptor</keyword>
<dbReference type="Gene3D" id="3.40.190.10">
    <property type="entry name" value="Periplasmic binding protein-like II"/>
    <property type="match status" value="1"/>
</dbReference>
<evidence type="ECO:0000313" key="3">
    <source>
        <dbReference type="EMBL" id="SHJ33665.1"/>
    </source>
</evidence>
<gene>
    <name evidence="3" type="ORF">SAMN02745194_02317</name>
</gene>
<evidence type="ECO:0000256" key="1">
    <source>
        <dbReference type="ARBA" id="ARBA00006987"/>
    </source>
</evidence>
<name>A0A1M6IGT0_9PROT</name>
<dbReference type="EMBL" id="FQZF01000012">
    <property type="protein sequence ID" value="SHJ33665.1"/>
    <property type="molecule type" value="Genomic_DNA"/>
</dbReference>
<dbReference type="Proteomes" id="UP000184387">
    <property type="component" value="Unassembled WGS sequence"/>
</dbReference>
<organism evidence="3 4">
    <name type="scientific">Muricoccus roseus</name>
    <dbReference type="NCBI Taxonomy" id="198092"/>
    <lineage>
        <taxon>Bacteria</taxon>
        <taxon>Pseudomonadati</taxon>
        <taxon>Pseudomonadota</taxon>
        <taxon>Alphaproteobacteria</taxon>
        <taxon>Acetobacterales</taxon>
        <taxon>Roseomonadaceae</taxon>
        <taxon>Muricoccus</taxon>
    </lineage>
</organism>
<dbReference type="PIRSF" id="PIRSF017082">
    <property type="entry name" value="YflP"/>
    <property type="match status" value="1"/>
</dbReference>
<dbReference type="PANTHER" id="PTHR42928">
    <property type="entry name" value="TRICARBOXYLATE-BINDING PROTEIN"/>
    <property type="match status" value="1"/>
</dbReference>
<dbReference type="STRING" id="198092.SAMN02745194_02317"/>
<dbReference type="Gene3D" id="3.40.190.150">
    <property type="entry name" value="Bordetella uptake gene, domain 1"/>
    <property type="match status" value="1"/>
</dbReference>
<protein>
    <submittedName>
        <fullName evidence="3">Tripartite-type tricarboxylate transporter, receptor component TctC</fullName>
    </submittedName>
</protein>